<dbReference type="AlphaFoldDB" id="L7FQI2"/>
<evidence type="ECO:0000256" key="8">
    <source>
        <dbReference type="ARBA" id="ARBA00023136"/>
    </source>
</evidence>
<dbReference type="KEGG" id="eiv:EIN_116600"/>
<dbReference type="InterPro" id="IPR020849">
    <property type="entry name" value="Small_GTPase_Ras-type"/>
</dbReference>
<dbReference type="GeneID" id="14893508"/>
<dbReference type="Proteomes" id="UP000014680">
    <property type="component" value="Unassembled WGS sequence"/>
</dbReference>
<dbReference type="SMART" id="SM00173">
    <property type="entry name" value="RAS"/>
    <property type="match status" value="1"/>
</dbReference>
<dbReference type="GO" id="GO:0003925">
    <property type="term" value="F:G protein activity"/>
    <property type="evidence" value="ECO:0007669"/>
    <property type="project" value="UniProtKB-EC"/>
</dbReference>
<keyword evidence="5" id="KW-0547">Nucleotide-binding</keyword>
<keyword evidence="8" id="KW-0472">Membrane</keyword>
<dbReference type="PROSITE" id="PS51419">
    <property type="entry name" value="RAB"/>
    <property type="match status" value="1"/>
</dbReference>
<keyword evidence="10" id="KW-1185">Reference proteome</keyword>
<evidence type="ECO:0000256" key="2">
    <source>
        <dbReference type="ARBA" id="ARBA00010142"/>
    </source>
</evidence>
<dbReference type="OMA" id="RRNHSFW"/>
<evidence type="ECO:0000256" key="1">
    <source>
        <dbReference type="ARBA" id="ARBA00004236"/>
    </source>
</evidence>
<dbReference type="GO" id="GO:0005886">
    <property type="term" value="C:plasma membrane"/>
    <property type="evidence" value="ECO:0007669"/>
    <property type="project" value="UniProtKB-SubCell"/>
</dbReference>
<dbReference type="PRINTS" id="PR00449">
    <property type="entry name" value="RASTRNSFRMNG"/>
</dbReference>
<name>L7FQI2_ENTIV</name>
<evidence type="ECO:0000256" key="4">
    <source>
        <dbReference type="ARBA" id="ARBA00022475"/>
    </source>
</evidence>
<dbReference type="OrthoDB" id="5976022at2759"/>
<evidence type="ECO:0000256" key="3">
    <source>
        <dbReference type="ARBA" id="ARBA00011984"/>
    </source>
</evidence>
<keyword evidence="7" id="KW-0342">GTP-binding</keyword>
<keyword evidence="4" id="KW-1003">Cell membrane</keyword>
<evidence type="ECO:0000256" key="7">
    <source>
        <dbReference type="ARBA" id="ARBA00023134"/>
    </source>
</evidence>
<evidence type="ECO:0000256" key="6">
    <source>
        <dbReference type="ARBA" id="ARBA00022801"/>
    </source>
</evidence>
<dbReference type="InterPro" id="IPR027417">
    <property type="entry name" value="P-loop_NTPase"/>
</dbReference>
<protein>
    <recommendedName>
        <fullName evidence="3">small monomeric GTPase</fullName>
        <ecNumber evidence="3">3.6.5.2</ecNumber>
    </recommendedName>
</protein>
<dbReference type="VEuPathDB" id="AmoebaDB:EIN_116600"/>
<dbReference type="CDD" id="cd00876">
    <property type="entry name" value="Ras"/>
    <property type="match status" value="1"/>
</dbReference>
<dbReference type="FunFam" id="3.40.50.300:FF:000343">
    <property type="entry name" value="Ras family gtpase"/>
    <property type="match status" value="1"/>
</dbReference>
<comment type="subcellular location">
    <subcellularLocation>
        <location evidence="1">Cell membrane</location>
    </subcellularLocation>
</comment>
<dbReference type="PROSITE" id="PS51421">
    <property type="entry name" value="RAS"/>
    <property type="match status" value="1"/>
</dbReference>
<dbReference type="Gene3D" id="3.40.50.300">
    <property type="entry name" value="P-loop containing nucleotide triphosphate hydrolases"/>
    <property type="match status" value="1"/>
</dbReference>
<dbReference type="SMART" id="SM00174">
    <property type="entry name" value="RHO"/>
    <property type="match status" value="1"/>
</dbReference>
<accession>L7FQI2</accession>
<dbReference type="NCBIfam" id="TIGR00231">
    <property type="entry name" value="small_GTP"/>
    <property type="match status" value="1"/>
</dbReference>
<dbReference type="RefSeq" id="XP_004261310.1">
    <property type="nucleotide sequence ID" value="XM_004261262.1"/>
</dbReference>
<dbReference type="InterPro" id="IPR005225">
    <property type="entry name" value="Small_GTP-bd"/>
</dbReference>
<sequence>MSTVRIVVFGGGAVGKSAITMQLVSGHFVQIYDPTLEDSYQTSINVDGEMVSLDLLDTAGSDEYSALQFQYMKTGDGYVIVYSITSTTSFFEANTFRELLYKVLDKDFSEHIPIALCGNKCDLESNRQVFTQDANKVADEWKTLFYETSAKNNTNITETFQGLVRDIRANVKNNNTTSQKKMSKINKNRCIIL</sequence>
<comment type="similarity">
    <text evidence="2">Belongs to the small GTPase superfamily. Rho family.</text>
</comment>
<reference evidence="9 10" key="1">
    <citation type="submission" date="2012-10" db="EMBL/GenBank/DDBJ databases">
        <authorList>
            <person name="Zafar N."/>
            <person name="Inman J."/>
            <person name="Hall N."/>
            <person name="Lorenzi H."/>
            <person name="Caler E."/>
        </authorList>
    </citation>
    <scope>NUCLEOTIDE SEQUENCE [LARGE SCALE GENOMIC DNA]</scope>
    <source>
        <strain evidence="9 10">IP1</strain>
    </source>
</reference>
<evidence type="ECO:0000313" key="9">
    <source>
        <dbReference type="EMBL" id="ELP94539.1"/>
    </source>
</evidence>
<dbReference type="SMART" id="SM00175">
    <property type="entry name" value="RAB"/>
    <property type="match status" value="1"/>
</dbReference>
<dbReference type="PANTHER" id="PTHR24070">
    <property type="entry name" value="RAS, DI-RAS, AND RHEB FAMILY MEMBERS OF SMALL GTPASE SUPERFAMILY"/>
    <property type="match status" value="1"/>
</dbReference>
<organism evidence="9 10">
    <name type="scientific">Entamoeba invadens IP1</name>
    <dbReference type="NCBI Taxonomy" id="370355"/>
    <lineage>
        <taxon>Eukaryota</taxon>
        <taxon>Amoebozoa</taxon>
        <taxon>Evosea</taxon>
        <taxon>Archamoebae</taxon>
        <taxon>Mastigamoebida</taxon>
        <taxon>Entamoebidae</taxon>
        <taxon>Entamoeba</taxon>
    </lineage>
</organism>
<evidence type="ECO:0000313" key="10">
    <source>
        <dbReference type="Proteomes" id="UP000014680"/>
    </source>
</evidence>
<proteinExistence type="inferred from homology"/>
<dbReference type="EC" id="3.6.5.2" evidence="3"/>
<evidence type="ECO:0000256" key="5">
    <source>
        <dbReference type="ARBA" id="ARBA00022741"/>
    </source>
</evidence>
<dbReference type="SUPFAM" id="SSF52540">
    <property type="entry name" value="P-loop containing nucleoside triphosphate hydrolases"/>
    <property type="match status" value="1"/>
</dbReference>
<dbReference type="PROSITE" id="PS51420">
    <property type="entry name" value="RHO"/>
    <property type="match status" value="1"/>
</dbReference>
<dbReference type="InterPro" id="IPR001806">
    <property type="entry name" value="Small_GTPase"/>
</dbReference>
<dbReference type="EMBL" id="KB206203">
    <property type="protein sequence ID" value="ELP94539.1"/>
    <property type="molecule type" value="Genomic_DNA"/>
</dbReference>
<gene>
    <name evidence="9" type="ORF">EIN_116600</name>
</gene>
<keyword evidence="6" id="KW-0378">Hydrolase</keyword>
<dbReference type="GO" id="GO:0007165">
    <property type="term" value="P:signal transduction"/>
    <property type="evidence" value="ECO:0007669"/>
    <property type="project" value="InterPro"/>
</dbReference>
<dbReference type="Pfam" id="PF00071">
    <property type="entry name" value="Ras"/>
    <property type="match status" value="1"/>
</dbReference>
<dbReference type="GO" id="GO:0005525">
    <property type="term" value="F:GTP binding"/>
    <property type="evidence" value="ECO:0007669"/>
    <property type="project" value="UniProtKB-KW"/>
</dbReference>